<dbReference type="Proteomes" id="UP000319817">
    <property type="component" value="Chromosome"/>
</dbReference>
<dbReference type="SMART" id="SM00367">
    <property type="entry name" value="LRR_CC"/>
    <property type="match status" value="3"/>
</dbReference>
<dbReference type="InterPro" id="IPR006553">
    <property type="entry name" value="Leu-rich_rpt_Cys-con_subtyp"/>
</dbReference>
<feature type="signal peptide" evidence="2">
    <location>
        <begin position="1"/>
        <end position="25"/>
    </location>
</feature>
<feature type="region of interest" description="Disordered" evidence="1">
    <location>
        <begin position="110"/>
        <end position="146"/>
    </location>
</feature>
<evidence type="ECO:0000313" key="5">
    <source>
        <dbReference type="Proteomes" id="UP000319817"/>
    </source>
</evidence>
<reference evidence="4 5" key="1">
    <citation type="submission" date="2019-02" db="EMBL/GenBank/DDBJ databases">
        <title>Deep-cultivation of Planctomycetes and their phenomic and genomic characterization uncovers novel biology.</title>
        <authorList>
            <person name="Wiegand S."/>
            <person name="Jogler M."/>
            <person name="Boedeker C."/>
            <person name="Pinto D."/>
            <person name="Vollmers J."/>
            <person name="Rivas-Marin E."/>
            <person name="Kohn T."/>
            <person name="Peeters S.H."/>
            <person name="Heuer A."/>
            <person name="Rast P."/>
            <person name="Oberbeckmann S."/>
            <person name="Bunk B."/>
            <person name="Jeske O."/>
            <person name="Meyerdierks A."/>
            <person name="Storesund J.E."/>
            <person name="Kallscheuer N."/>
            <person name="Luecker S."/>
            <person name="Lage O.M."/>
            <person name="Pohl T."/>
            <person name="Merkel B.J."/>
            <person name="Hornburger P."/>
            <person name="Mueller R.-W."/>
            <person name="Bruemmer F."/>
            <person name="Labrenz M."/>
            <person name="Spormann A.M."/>
            <person name="Op den Camp H."/>
            <person name="Overmann J."/>
            <person name="Amann R."/>
            <person name="Jetten M.S.M."/>
            <person name="Mascher T."/>
            <person name="Medema M.H."/>
            <person name="Devos D.P."/>
            <person name="Kaster A.-K."/>
            <person name="Ovreas L."/>
            <person name="Rohde M."/>
            <person name="Galperin M.Y."/>
            <person name="Jogler C."/>
        </authorList>
    </citation>
    <scope>NUCLEOTIDE SEQUENCE [LARGE SCALE GENOMIC DNA]</scope>
    <source>
        <strain evidence="4 5">K23_9</strain>
    </source>
</reference>
<keyword evidence="4" id="KW-0808">Transferase</keyword>
<dbReference type="RefSeq" id="WP_419189177.1">
    <property type="nucleotide sequence ID" value="NZ_CP036526.1"/>
</dbReference>
<name>A0A517NYG0_9BACT</name>
<dbReference type="EMBL" id="CP036526">
    <property type="protein sequence ID" value="QDT12154.1"/>
    <property type="molecule type" value="Genomic_DNA"/>
</dbReference>
<dbReference type="InterPro" id="IPR016187">
    <property type="entry name" value="CTDL_fold"/>
</dbReference>
<dbReference type="Gene3D" id="3.80.10.10">
    <property type="entry name" value="Ribonuclease Inhibitor"/>
    <property type="match status" value="2"/>
</dbReference>
<dbReference type="Pfam" id="PF03781">
    <property type="entry name" value="FGE-sulfatase"/>
    <property type="match status" value="1"/>
</dbReference>
<evidence type="ECO:0000259" key="3">
    <source>
        <dbReference type="Pfam" id="PF03781"/>
    </source>
</evidence>
<evidence type="ECO:0000313" key="4">
    <source>
        <dbReference type="EMBL" id="QDT12154.1"/>
    </source>
</evidence>
<dbReference type="Gene3D" id="3.90.1580.10">
    <property type="entry name" value="paralog of FGE (formylglycine-generating enzyme)"/>
    <property type="match status" value="1"/>
</dbReference>
<dbReference type="PANTHER" id="PTHR23150:SF19">
    <property type="entry name" value="FORMYLGLYCINE-GENERATING ENZYME"/>
    <property type="match status" value="1"/>
</dbReference>
<dbReference type="InterPro" id="IPR051043">
    <property type="entry name" value="Sulfatase_Mod_Factor_Kinase"/>
</dbReference>
<protein>
    <submittedName>
        <fullName evidence="4">Serine/threonine-protein kinase pkn1</fullName>
        <ecNumber evidence="4">2.7.11.1</ecNumber>
    </submittedName>
</protein>
<feature type="chain" id="PRO_5022205790" evidence="2">
    <location>
        <begin position="26"/>
        <end position="801"/>
    </location>
</feature>
<feature type="domain" description="Sulfatase-modifying factor enzyme-like" evidence="3">
    <location>
        <begin position="67"/>
        <end position="360"/>
    </location>
</feature>
<evidence type="ECO:0000256" key="1">
    <source>
        <dbReference type="SAM" id="MobiDB-lite"/>
    </source>
</evidence>
<proteinExistence type="predicted"/>
<dbReference type="GO" id="GO:0004674">
    <property type="term" value="F:protein serine/threonine kinase activity"/>
    <property type="evidence" value="ECO:0007669"/>
    <property type="project" value="UniProtKB-EC"/>
</dbReference>
<dbReference type="EC" id="2.7.11.1" evidence="4"/>
<sequence precursor="true">MSRTFAFCIVTVLATTVFCPSTECAEVLDQQVDLPTTTNRIGMELKLLPADRFERGAASIESFGRDHAAYNVKDAVPQHQVILTKPFYLSTTEVTRGQFARFVEDTSFETTSQMRSSTSEKDARGTPSGIVGWDPAPDPNAPDHEQSFRQKRDLNWTNPGFEQTDDHPVVGVSFSDAKAFCRWLSKKENQSYRLPTEAEWEYAARAGTQTLFSFGNEFRGVIQNHANVANSELEKVAPGRVMRQWIIDLDADQDDGHVFTSPVGHYMANPFGLHDMHGNVWEWCEDKYLDTFYDQFKTTGHQAVRNRAIDPVNLQNWTQQGDWRVIRGGSWFTSPIQVRSACRGYFDASDAAAYVGFRVAMDAPASAVAAARQSFQSSEAARAALPELTRELRERRKGKLTIVVDDRHLTNDFFSAIGDLDEPIDIEVNARGNLTGQHIQKLTRAKHLTGLILSGTGNGITDADLAPLADKPEIQLLQITGTVGLSDKMMTCLSGMNQLRSINLHGDGITDAGLKHLPELAEIESLHVPGTQATGAVLKKVASQRLTDFQCRHFTDDDFLLLRSSAKTLKSLHLSGPITDAGLQQIVHFKQLRLLSLSDCPHLTDDGLAIIGKLPRIETLRLQGTNAGDLTINAVASNNWLSEIRIGSESLTNHGIMQLSEMTGLRRVEIDGPDSSITDAGFAYFWRLQNLYAFVLVAPGITGEAIEPLTECPDLNQVTLAGKSVSDAGLGWLAKLDQVRSINVGDRSDALMPKVTALGIQQLAALPKGVRVRLHRANLVLTDSELKSFRSTATHLEVSGF</sequence>
<dbReference type="AlphaFoldDB" id="A0A517NYG0"/>
<gene>
    <name evidence="4" type="primary">pkn1_3</name>
    <name evidence="4" type="ORF">K239x_41620</name>
</gene>
<dbReference type="SUPFAM" id="SSF52047">
    <property type="entry name" value="RNI-like"/>
    <property type="match status" value="1"/>
</dbReference>
<dbReference type="GO" id="GO:0120147">
    <property type="term" value="F:formylglycine-generating oxidase activity"/>
    <property type="evidence" value="ECO:0007669"/>
    <property type="project" value="TreeGrafter"/>
</dbReference>
<evidence type="ECO:0000256" key="2">
    <source>
        <dbReference type="SAM" id="SignalP"/>
    </source>
</evidence>
<dbReference type="InterPro" id="IPR032675">
    <property type="entry name" value="LRR_dom_sf"/>
</dbReference>
<keyword evidence="2" id="KW-0732">Signal</keyword>
<dbReference type="PANTHER" id="PTHR23150">
    <property type="entry name" value="SULFATASE MODIFYING FACTOR 1, 2"/>
    <property type="match status" value="1"/>
</dbReference>
<dbReference type="InterPro" id="IPR042095">
    <property type="entry name" value="SUMF_sf"/>
</dbReference>
<keyword evidence="5" id="KW-1185">Reference proteome</keyword>
<keyword evidence="4" id="KW-0418">Kinase</keyword>
<dbReference type="SUPFAM" id="SSF56436">
    <property type="entry name" value="C-type lectin-like"/>
    <property type="match status" value="1"/>
</dbReference>
<dbReference type="InterPro" id="IPR005532">
    <property type="entry name" value="SUMF_dom"/>
</dbReference>
<accession>A0A517NYG0</accession>
<organism evidence="4 5">
    <name type="scientific">Stieleria marina</name>
    <dbReference type="NCBI Taxonomy" id="1930275"/>
    <lineage>
        <taxon>Bacteria</taxon>
        <taxon>Pseudomonadati</taxon>
        <taxon>Planctomycetota</taxon>
        <taxon>Planctomycetia</taxon>
        <taxon>Pirellulales</taxon>
        <taxon>Pirellulaceae</taxon>
        <taxon>Stieleria</taxon>
    </lineage>
</organism>